<comment type="pathway">
    <text evidence="7 9">tRNA modification; N(7)-methylguanine-tRNA biosynthesis.</text>
</comment>
<comment type="caution">
    <text evidence="9">Lacks conserved residue(s) required for the propagation of feature annotation.</text>
</comment>
<dbReference type="UniPathway" id="UPA00989"/>
<dbReference type="InterPro" id="IPR055361">
    <property type="entry name" value="tRNA_methyltr_TrmB_bact"/>
</dbReference>
<comment type="function">
    <text evidence="2 9">Catalyzes the formation of N(7)-methylguanine at position 46 (m7G46) in tRNA.</text>
</comment>
<protein>
    <recommendedName>
        <fullName evidence="9">tRNA (guanine-N(7)-)-methyltransferase</fullName>
        <ecNumber evidence="9">2.1.1.33</ecNumber>
    </recommendedName>
    <alternativeName>
        <fullName evidence="9">tRNA (guanine(46)-N(7))-methyltransferase</fullName>
    </alternativeName>
    <alternativeName>
        <fullName evidence="9">tRNA(m7G46)-methyltransferase</fullName>
    </alternativeName>
</protein>
<dbReference type="GO" id="GO:0043527">
    <property type="term" value="C:tRNA methyltransferase complex"/>
    <property type="evidence" value="ECO:0007669"/>
    <property type="project" value="TreeGrafter"/>
</dbReference>
<dbReference type="NCBIfam" id="TIGR00091">
    <property type="entry name" value="tRNA (guanosine(46)-N7)-methyltransferase TrmB"/>
    <property type="match status" value="1"/>
</dbReference>
<evidence type="ECO:0000256" key="8">
    <source>
        <dbReference type="ARBA" id="ARBA00060767"/>
    </source>
</evidence>
<dbReference type="Pfam" id="PF02390">
    <property type="entry name" value="Methyltransf_4"/>
    <property type="match status" value="1"/>
</dbReference>
<feature type="binding site" evidence="9">
    <location>
        <position position="72"/>
    </location>
    <ligand>
        <name>S-adenosyl-L-methionine</name>
        <dbReference type="ChEBI" id="CHEBI:59789"/>
    </ligand>
</feature>
<dbReference type="InterPro" id="IPR029063">
    <property type="entry name" value="SAM-dependent_MTases_sf"/>
</dbReference>
<dbReference type="FunFam" id="3.40.50.150:FF:000035">
    <property type="entry name" value="tRNA (guanine-N(7)-)-methyltransferase"/>
    <property type="match status" value="1"/>
</dbReference>
<dbReference type="PROSITE" id="PS51625">
    <property type="entry name" value="SAM_MT_TRMB"/>
    <property type="match status" value="1"/>
</dbReference>
<keyword evidence="6 9" id="KW-0819">tRNA processing</keyword>
<dbReference type="GO" id="GO:0008176">
    <property type="term" value="F:tRNA (guanine(46)-N7)-methyltransferase activity"/>
    <property type="evidence" value="ECO:0007669"/>
    <property type="project" value="UniProtKB-UniRule"/>
</dbReference>
<dbReference type="EC" id="2.1.1.33" evidence="9"/>
<feature type="binding site" evidence="9">
    <location>
        <begin position="194"/>
        <end position="197"/>
    </location>
    <ligand>
        <name>substrate</name>
    </ligand>
</feature>
<feature type="binding site" evidence="9">
    <location>
        <position position="157"/>
    </location>
    <ligand>
        <name>substrate</name>
    </ligand>
</feature>
<evidence type="ECO:0000256" key="4">
    <source>
        <dbReference type="ARBA" id="ARBA00022679"/>
    </source>
</evidence>
<evidence type="ECO:0000256" key="5">
    <source>
        <dbReference type="ARBA" id="ARBA00022691"/>
    </source>
</evidence>
<dbReference type="KEGG" id="stim:H1B31_04955"/>
<keyword evidence="4 9" id="KW-0808">Transferase</keyword>
<evidence type="ECO:0000256" key="9">
    <source>
        <dbReference type="HAMAP-Rule" id="MF_01057"/>
    </source>
</evidence>
<keyword evidence="3 9" id="KW-0489">Methyltransferase</keyword>
<feature type="binding site" evidence="9">
    <location>
        <position position="125"/>
    </location>
    <ligand>
        <name>substrate</name>
    </ligand>
</feature>
<proteinExistence type="inferred from homology"/>
<gene>
    <name evidence="9 10" type="primary">trmB</name>
    <name evidence="10" type="ORF">H1B31_04955</name>
</gene>
<evidence type="ECO:0000256" key="1">
    <source>
        <dbReference type="ARBA" id="ARBA00000142"/>
    </source>
</evidence>
<dbReference type="Gene3D" id="3.40.50.150">
    <property type="entry name" value="Vaccinia Virus protein VP39"/>
    <property type="match status" value="1"/>
</dbReference>
<organism evidence="10 11">
    <name type="scientific">Selenomonas timonae</name>
    <dbReference type="NCBI Taxonomy" id="2754044"/>
    <lineage>
        <taxon>Bacteria</taxon>
        <taxon>Bacillati</taxon>
        <taxon>Bacillota</taxon>
        <taxon>Negativicutes</taxon>
        <taxon>Selenomonadales</taxon>
        <taxon>Selenomonadaceae</taxon>
        <taxon>Selenomonas</taxon>
    </lineage>
</organism>
<dbReference type="InterPro" id="IPR003358">
    <property type="entry name" value="tRNA_(Gua-N-7)_MeTrfase_Trmb"/>
</dbReference>
<comment type="catalytic activity">
    <reaction evidence="1 9">
        <text>guanosine(46) in tRNA + S-adenosyl-L-methionine = N(7)-methylguanosine(46) in tRNA + S-adenosyl-L-homocysteine</text>
        <dbReference type="Rhea" id="RHEA:42708"/>
        <dbReference type="Rhea" id="RHEA-COMP:10188"/>
        <dbReference type="Rhea" id="RHEA-COMP:10189"/>
        <dbReference type="ChEBI" id="CHEBI:57856"/>
        <dbReference type="ChEBI" id="CHEBI:59789"/>
        <dbReference type="ChEBI" id="CHEBI:74269"/>
        <dbReference type="ChEBI" id="CHEBI:74480"/>
        <dbReference type="EC" id="2.1.1.33"/>
    </reaction>
</comment>
<feature type="binding site" evidence="9">
    <location>
        <position position="47"/>
    </location>
    <ligand>
        <name>S-adenosyl-L-methionine</name>
        <dbReference type="ChEBI" id="CHEBI:59789"/>
    </ligand>
</feature>
<comment type="similarity">
    <text evidence="8 9">Belongs to the class I-like SAM-binding methyltransferase superfamily. TrmB family.</text>
</comment>
<keyword evidence="5 9" id="KW-0949">S-adenosyl-L-methionine</keyword>
<dbReference type="SUPFAM" id="SSF53335">
    <property type="entry name" value="S-adenosyl-L-methionine-dependent methyltransferases"/>
    <property type="match status" value="1"/>
</dbReference>
<feature type="binding site" evidence="9">
    <location>
        <position position="99"/>
    </location>
    <ligand>
        <name>S-adenosyl-L-methionine</name>
        <dbReference type="ChEBI" id="CHEBI:59789"/>
    </ligand>
</feature>
<keyword evidence="11" id="KW-1185">Reference proteome</keyword>
<evidence type="ECO:0000256" key="6">
    <source>
        <dbReference type="ARBA" id="ARBA00022694"/>
    </source>
</evidence>
<evidence type="ECO:0000256" key="2">
    <source>
        <dbReference type="ARBA" id="ARBA00003015"/>
    </source>
</evidence>
<dbReference type="PANTHER" id="PTHR23417">
    <property type="entry name" value="3-DEOXY-D-MANNO-OCTULOSONIC-ACID TRANSFERASE/TRNA GUANINE-N 7 - -METHYLTRANSFERASE"/>
    <property type="match status" value="1"/>
</dbReference>
<sequence>MRLRRKPWIDTAILDYADFVTPLGGDWAALTGHWAEAFGREAPLHVEIGVGKGDFLTELAARHPDVNYVGLEMQQGVLYFAARKAAERGLENLRLVVFDAARLTELFAPCEVDRIYLNFSDPWPKARHAKRRLTSPLFLARYRTVLKADGELCFKTDNMGLFDYSIETMAAEAWQLSNVTHDLHALAEADNIMTEYERKFSARGAKIGRLVARPSVEPV</sequence>
<evidence type="ECO:0000256" key="7">
    <source>
        <dbReference type="ARBA" id="ARBA00060552"/>
    </source>
</evidence>
<evidence type="ECO:0000256" key="3">
    <source>
        <dbReference type="ARBA" id="ARBA00022603"/>
    </source>
</evidence>
<evidence type="ECO:0000313" key="11">
    <source>
        <dbReference type="Proteomes" id="UP000515480"/>
    </source>
</evidence>
<dbReference type="HAMAP" id="MF_01057">
    <property type="entry name" value="tRNA_methyltr_TrmB"/>
    <property type="match status" value="1"/>
</dbReference>
<accession>A0A7G7VMD2</accession>
<name>A0A7G7VMD2_9FIRM</name>
<dbReference type="AlphaFoldDB" id="A0A7G7VMD2"/>
<dbReference type="PANTHER" id="PTHR23417:SF14">
    <property type="entry name" value="PENTACOTRIPEPTIDE-REPEAT REGION OF PRORP DOMAIN-CONTAINING PROTEIN"/>
    <property type="match status" value="1"/>
</dbReference>
<dbReference type="CDD" id="cd02440">
    <property type="entry name" value="AdoMet_MTases"/>
    <property type="match status" value="1"/>
</dbReference>
<dbReference type="NCBIfam" id="NF001080">
    <property type="entry name" value="PRK00121.2-2"/>
    <property type="match status" value="1"/>
</dbReference>
<dbReference type="RefSeq" id="WP_185981123.1">
    <property type="nucleotide sequence ID" value="NZ_CP060204.1"/>
</dbReference>
<dbReference type="Proteomes" id="UP000515480">
    <property type="component" value="Chromosome"/>
</dbReference>
<evidence type="ECO:0000313" key="10">
    <source>
        <dbReference type="EMBL" id="QNH55275.1"/>
    </source>
</evidence>
<feature type="binding site" evidence="9">
    <location>
        <position position="121"/>
    </location>
    <ligand>
        <name>S-adenosyl-L-methionine</name>
        <dbReference type="ChEBI" id="CHEBI:59789"/>
    </ligand>
</feature>
<reference evidence="10 11" key="1">
    <citation type="submission" date="2020-07" db="EMBL/GenBank/DDBJ databases">
        <title>Complete genome and description of Selenomonas timonensis sp. nov., a new bacterium isolated from a gingivitis subject.</title>
        <authorList>
            <person name="Antezack A."/>
        </authorList>
    </citation>
    <scope>NUCLEOTIDE SEQUENCE [LARGE SCALE GENOMIC DNA]</scope>
    <source>
        <strain evidence="10 11">Marseille-Q3039</strain>
    </source>
</reference>
<dbReference type="EMBL" id="CP060204">
    <property type="protein sequence ID" value="QNH55275.1"/>
    <property type="molecule type" value="Genomic_DNA"/>
</dbReference>